<dbReference type="InterPro" id="IPR016032">
    <property type="entry name" value="Sig_transdc_resp-reg_C-effctor"/>
</dbReference>
<dbReference type="RefSeq" id="WP_141826556.1">
    <property type="nucleotide sequence ID" value="NZ_JAPOHA010000007.1"/>
</dbReference>
<name>A0ABT4BTB9_9FIRM</name>
<sequence length="131" mass="15027">MTTDQKNQIHEMRQRGCTYASIAEMLSISENTIKTYCRRTRLSEETVSTAPVCRQCGKPIKVKDKHRARQFCSDKCRAAWWYANRGSKSRTKYHLTCANCGQSFVSIGNKARKYCSHQCYIAARFGGVSRE</sequence>
<protein>
    <submittedName>
        <fullName evidence="1">RNA polymerase subunit sigma-70</fullName>
    </submittedName>
</protein>
<comment type="caution">
    <text evidence="1">The sequence shown here is derived from an EMBL/GenBank/DDBJ whole genome shotgun (WGS) entry which is preliminary data.</text>
</comment>
<accession>A0ABT4BTB9</accession>
<organism evidence="1 2">
    <name type="scientific">Caproiciproducens galactitolivorans</name>
    <dbReference type="NCBI Taxonomy" id="642589"/>
    <lineage>
        <taxon>Bacteria</taxon>
        <taxon>Bacillati</taxon>
        <taxon>Bacillota</taxon>
        <taxon>Clostridia</taxon>
        <taxon>Eubacteriales</taxon>
        <taxon>Acutalibacteraceae</taxon>
        <taxon>Caproiciproducens</taxon>
    </lineage>
</organism>
<dbReference type="SUPFAM" id="SSF46894">
    <property type="entry name" value="C-terminal effector domain of the bipartite response regulators"/>
    <property type="match status" value="1"/>
</dbReference>
<dbReference type="Gene3D" id="1.10.10.60">
    <property type="entry name" value="Homeodomain-like"/>
    <property type="match status" value="1"/>
</dbReference>
<proteinExistence type="predicted"/>
<evidence type="ECO:0000313" key="1">
    <source>
        <dbReference type="EMBL" id="MCY1714151.1"/>
    </source>
</evidence>
<gene>
    <name evidence="1" type="ORF">OUY18_07785</name>
</gene>
<reference evidence="1 2" key="1">
    <citation type="submission" date="2022-11" db="EMBL/GenBank/DDBJ databases">
        <authorList>
            <person name="Caiyu Z."/>
        </authorList>
    </citation>
    <scope>NUCLEOTIDE SEQUENCE [LARGE SCALE GENOMIC DNA]</scope>
    <source>
        <strain evidence="1 2">YR-4</strain>
    </source>
</reference>
<evidence type="ECO:0000313" key="2">
    <source>
        <dbReference type="Proteomes" id="UP001082703"/>
    </source>
</evidence>
<dbReference type="Proteomes" id="UP001082703">
    <property type="component" value="Unassembled WGS sequence"/>
</dbReference>
<keyword evidence="2" id="KW-1185">Reference proteome</keyword>
<dbReference type="EMBL" id="JAPOHA010000007">
    <property type="protein sequence ID" value="MCY1714151.1"/>
    <property type="molecule type" value="Genomic_DNA"/>
</dbReference>